<evidence type="ECO:0000259" key="12">
    <source>
        <dbReference type="Pfam" id="PF20645"/>
    </source>
</evidence>
<dbReference type="GO" id="GO:0008270">
    <property type="term" value="F:zinc ion binding"/>
    <property type="evidence" value="ECO:0007669"/>
    <property type="project" value="UniProtKB-KW"/>
</dbReference>
<keyword evidence="6" id="KW-0805">Transcription regulation</keyword>
<comment type="subcellular location">
    <subcellularLocation>
        <location evidence="1">Nucleus</location>
        <location evidence="1">Nucleolus</location>
    </subcellularLocation>
</comment>
<proteinExistence type="inferred from homology"/>
<reference evidence="13 14" key="1">
    <citation type="journal article" date="2018" name="Elife">
        <title>Functional genomics of lipid metabolism in the oleaginous yeast Rhodosporidium toruloides.</title>
        <authorList>
            <person name="Coradetti S.T."/>
            <person name="Pinel D."/>
            <person name="Geiselman G."/>
            <person name="Ito M."/>
            <person name="Mondo S."/>
            <person name="Reilly M.C."/>
            <person name="Cheng Y.F."/>
            <person name="Bauer S."/>
            <person name="Grigoriev I."/>
            <person name="Gladden J.M."/>
            <person name="Simmons B.A."/>
            <person name="Brem R."/>
            <person name="Arkin A.P."/>
            <person name="Skerker J.M."/>
        </authorList>
    </citation>
    <scope>NUCLEOTIDE SEQUENCE [LARGE SCALE GENOMIC DNA]</scope>
    <source>
        <strain evidence="13 14">NBRC 0880</strain>
    </source>
</reference>
<evidence type="ECO:0000256" key="6">
    <source>
        <dbReference type="ARBA" id="ARBA00023015"/>
    </source>
</evidence>
<keyword evidence="4" id="KW-0863">Zinc-finger</keyword>
<evidence type="ECO:0000256" key="3">
    <source>
        <dbReference type="ARBA" id="ARBA00022723"/>
    </source>
</evidence>
<protein>
    <recommendedName>
        <fullName evidence="15">RNA polymerase I specific transcription initiation factor Rrn7</fullName>
    </recommendedName>
</protein>
<keyword evidence="8" id="KW-0804">Transcription</keyword>
<feature type="compositionally biased region" description="Polar residues" evidence="10">
    <location>
        <begin position="226"/>
        <end position="247"/>
    </location>
</feature>
<dbReference type="GO" id="GO:0042790">
    <property type="term" value="P:nucleolar large rRNA transcription by RNA polymerase I"/>
    <property type="evidence" value="ECO:0007669"/>
    <property type="project" value="TreeGrafter"/>
</dbReference>
<feature type="compositionally biased region" description="Acidic residues" evidence="10">
    <location>
        <begin position="171"/>
        <end position="182"/>
    </location>
</feature>
<feature type="compositionally biased region" description="Polar residues" evidence="10">
    <location>
        <begin position="38"/>
        <end position="49"/>
    </location>
</feature>
<evidence type="ECO:0000256" key="9">
    <source>
        <dbReference type="ARBA" id="ARBA00023242"/>
    </source>
</evidence>
<dbReference type="InterPro" id="IPR033599">
    <property type="entry name" value="TAF1B/Rrn7"/>
</dbReference>
<feature type="region of interest" description="Disordered" evidence="10">
    <location>
        <begin position="129"/>
        <end position="274"/>
    </location>
</feature>
<evidence type="ECO:0008006" key="15">
    <source>
        <dbReference type="Google" id="ProtNLM"/>
    </source>
</evidence>
<dbReference type="PANTHER" id="PTHR31576">
    <property type="entry name" value="TATA BOX-BINDING PROTEIN-ASSOCIATED FACTOR RNA POLYMERASE I SUBUNIT B"/>
    <property type="match status" value="1"/>
</dbReference>
<sequence>MPKRPRCPVCNSKRWHRDGLSGSIVCEEGHLMQGYVQETTETQEGPSQHTQTTRRMRKGRTKKQKPPSNDHFHGDRATFLVWQCMQLILREQLRVLIDEMGWPVELEAVARDLWTMLVTSSKVPAAPVDYEKGEEPAGSYSGPRAGYRYTRAGRRPYGRRGAKKSVKKELDEEEEDAEDDTGDGGGATTTDAEREDEDEDESDADSYFSEGQDADDERPRAGAASRTGSPFSRQPSPHATGDSQEQPPASARYPQHKRRSLVPAQPRSDNPRDHPRMEYTLLVIYLACITLRLPVFLADLFRLAETYQIRYLDAVIHLPANMQAHLHHHNRDVLSPTSVPHLYSHNPSLDQHREETAQIWLARLVQMYREDWSIEFPEANVPLMLGRLCEVLALPPLAYSLAFTLIGQLPASASFYLADSIILPASASPAHKSAWPVRLVDKGLAQDWRTALPEIKIATVLVLLCRMLWTLDEEEADSKAPILSVVASKLPRRDNWIDAIERIATLERPGDQSRLWSQEVAEMLPEDVDAYLGFIETKIVSEEKVPIRVPEISRFFPPQDVSDSSARPPPTPESCLSQLASIISSLYKAPLCTDADDFPGPETLSSVLPDKASHETPSALIASIPHTLRRLLTVLASHLTPLPSALPANLRGAAPQDSFDGVLNLLPFIDQLEQVLLQGGDSAKAAKEEVNEARATAAEEKKRKKIAETQRRKELDQLRKKIHGRRTKRSKATVDSEDDEIMDEGGQQVKSKEWISDSDEETGGGGGSEEASLGGKVGKGEVSEEEENDTEGTGSVWAASSEG</sequence>
<dbReference type="OrthoDB" id="428577at2759"/>
<dbReference type="InterPro" id="IPR048540">
    <property type="entry name" value="Rrn7_cyclin_N"/>
</dbReference>
<feature type="compositionally biased region" description="Acidic residues" evidence="10">
    <location>
        <begin position="193"/>
        <end position="204"/>
    </location>
</feature>
<dbReference type="Pfam" id="PF20645">
    <property type="entry name" value="Rrn7_cyclin_C"/>
    <property type="match status" value="1"/>
</dbReference>
<keyword evidence="9" id="KW-0539">Nucleus</keyword>
<evidence type="ECO:0000256" key="4">
    <source>
        <dbReference type="ARBA" id="ARBA00022771"/>
    </source>
</evidence>
<feature type="compositionally biased region" description="Basic residues" evidence="10">
    <location>
        <begin position="151"/>
        <end position="166"/>
    </location>
</feature>
<evidence type="ECO:0000256" key="2">
    <source>
        <dbReference type="ARBA" id="ARBA00006899"/>
    </source>
</evidence>
<evidence type="ECO:0000256" key="5">
    <source>
        <dbReference type="ARBA" id="ARBA00022833"/>
    </source>
</evidence>
<organism evidence="13 14">
    <name type="scientific">Rhodotorula toruloides</name>
    <name type="common">Yeast</name>
    <name type="synonym">Rhodosporidium toruloides</name>
    <dbReference type="NCBI Taxonomy" id="5286"/>
    <lineage>
        <taxon>Eukaryota</taxon>
        <taxon>Fungi</taxon>
        <taxon>Dikarya</taxon>
        <taxon>Basidiomycota</taxon>
        <taxon>Pucciniomycotina</taxon>
        <taxon>Microbotryomycetes</taxon>
        <taxon>Sporidiobolales</taxon>
        <taxon>Sporidiobolaceae</taxon>
        <taxon>Rhodotorula</taxon>
    </lineage>
</organism>
<dbReference type="GO" id="GO:0001164">
    <property type="term" value="F:RNA polymerase I core promoter sequence-specific DNA binding"/>
    <property type="evidence" value="ECO:0007669"/>
    <property type="project" value="InterPro"/>
</dbReference>
<feature type="compositionally biased region" description="Basic residues" evidence="10">
    <location>
        <begin position="720"/>
        <end position="731"/>
    </location>
</feature>
<gene>
    <name evidence="13" type="ORF">AAT19DRAFT_9954</name>
</gene>
<evidence type="ECO:0000256" key="10">
    <source>
        <dbReference type="SAM" id="MobiDB-lite"/>
    </source>
</evidence>
<dbReference type="AlphaFoldDB" id="A0A2T0A1F7"/>
<feature type="region of interest" description="Disordered" evidence="10">
    <location>
        <begin position="694"/>
        <end position="803"/>
    </location>
</feature>
<evidence type="ECO:0000256" key="7">
    <source>
        <dbReference type="ARBA" id="ARBA00023125"/>
    </source>
</evidence>
<feature type="domain" description="Rrn7/TAF1B N-terminal cyclin" evidence="11">
    <location>
        <begin position="231"/>
        <end position="319"/>
    </location>
</feature>
<feature type="region of interest" description="Disordered" evidence="10">
    <location>
        <begin position="38"/>
        <end position="72"/>
    </location>
</feature>
<evidence type="ECO:0000313" key="14">
    <source>
        <dbReference type="Proteomes" id="UP000239560"/>
    </source>
</evidence>
<accession>A0A2T0A1F7</accession>
<dbReference type="InterPro" id="IPR048538">
    <property type="entry name" value="Rrn7_cyclin_C"/>
</dbReference>
<keyword evidence="3" id="KW-0479">Metal-binding</keyword>
<dbReference type="Proteomes" id="UP000239560">
    <property type="component" value="Unassembled WGS sequence"/>
</dbReference>
<feature type="domain" description="Rrn7/TAF1B C-terminal cyclin" evidence="12">
    <location>
        <begin position="362"/>
        <end position="536"/>
    </location>
</feature>
<feature type="compositionally biased region" description="Basic residues" evidence="10">
    <location>
        <begin position="52"/>
        <end position="65"/>
    </location>
</feature>
<name>A0A2T0A1F7_RHOTO</name>
<feature type="compositionally biased region" description="Basic and acidic residues" evidence="10">
    <location>
        <begin position="694"/>
        <end position="719"/>
    </location>
</feature>
<keyword evidence="5" id="KW-0862">Zinc</keyword>
<dbReference type="PANTHER" id="PTHR31576:SF2">
    <property type="entry name" value="TATA BOX-BINDING PROTEIN-ASSOCIATED FACTOR RNA POLYMERASE I SUBUNIT B"/>
    <property type="match status" value="1"/>
</dbReference>
<comment type="caution">
    <text evidence="13">The sequence shown here is derived from an EMBL/GenBank/DDBJ whole genome shotgun (WGS) entry which is preliminary data.</text>
</comment>
<evidence type="ECO:0000313" key="13">
    <source>
        <dbReference type="EMBL" id="PRQ71839.1"/>
    </source>
</evidence>
<dbReference type="Pfam" id="PF20644">
    <property type="entry name" value="Rrn7_cyclin_N"/>
    <property type="match status" value="1"/>
</dbReference>
<keyword evidence="7" id="KW-0238">DNA-binding</keyword>
<evidence type="ECO:0000256" key="1">
    <source>
        <dbReference type="ARBA" id="ARBA00004604"/>
    </source>
</evidence>
<comment type="similarity">
    <text evidence="2">Belongs to the RRN7/TAF1B family.</text>
</comment>
<evidence type="ECO:0000256" key="8">
    <source>
        <dbReference type="ARBA" id="ARBA00023163"/>
    </source>
</evidence>
<dbReference type="GO" id="GO:0070860">
    <property type="term" value="C:RNA polymerase I core factor complex"/>
    <property type="evidence" value="ECO:0007669"/>
    <property type="project" value="InterPro"/>
</dbReference>
<dbReference type="EMBL" id="LCTV02000011">
    <property type="protein sequence ID" value="PRQ71839.1"/>
    <property type="molecule type" value="Genomic_DNA"/>
</dbReference>
<evidence type="ECO:0000259" key="11">
    <source>
        <dbReference type="Pfam" id="PF20644"/>
    </source>
</evidence>